<feature type="domain" description="NB-ARC" evidence="1">
    <location>
        <begin position="271"/>
        <end position="390"/>
    </location>
</feature>
<evidence type="ECO:0000259" key="1">
    <source>
        <dbReference type="Pfam" id="PF00931"/>
    </source>
</evidence>
<dbReference type="PRINTS" id="PR00364">
    <property type="entry name" value="DISEASERSIST"/>
</dbReference>
<dbReference type="InterPro" id="IPR056681">
    <property type="entry name" value="DUF7779"/>
</dbReference>
<feature type="domain" description="DUF7708" evidence="2">
    <location>
        <begin position="72"/>
        <end position="213"/>
    </location>
</feature>
<reference evidence="4 5" key="1">
    <citation type="journal article" date="2014" name="Nat. Commun.">
        <title>Multiple recent horizontal transfers of a large genomic region in cheese making fungi.</title>
        <authorList>
            <person name="Cheeseman K."/>
            <person name="Ropars J."/>
            <person name="Renault P."/>
            <person name="Dupont J."/>
            <person name="Gouzy J."/>
            <person name="Branca A."/>
            <person name="Abraham A.L."/>
            <person name="Ceppi M."/>
            <person name="Conseiller E."/>
            <person name="Debuchy R."/>
            <person name="Malagnac F."/>
            <person name="Goarin A."/>
            <person name="Silar P."/>
            <person name="Lacoste S."/>
            <person name="Sallet E."/>
            <person name="Bensimon A."/>
            <person name="Giraud T."/>
            <person name="Brygoo Y."/>
        </authorList>
    </citation>
    <scope>NUCLEOTIDE SEQUENCE [LARGE SCALE GENOMIC DNA]</scope>
    <source>
        <strain evidence="5">FM 013</strain>
    </source>
</reference>
<dbReference type="SMART" id="SM00028">
    <property type="entry name" value="TPR"/>
    <property type="match status" value="3"/>
</dbReference>
<dbReference type="PANTHER" id="PTHR35205:SF1">
    <property type="entry name" value="ZU5 DOMAIN-CONTAINING PROTEIN"/>
    <property type="match status" value="1"/>
</dbReference>
<evidence type="ECO:0000313" key="5">
    <source>
        <dbReference type="Proteomes" id="UP000053732"/>
    </source>
</evidence>
<dbReference type="Pfam" id="PF25000">
    <property type="entry name" value="DUF7779"/>
    <property type="match status" value="1"/>
</dbReference>
<dbReference type="AlphaFoldDB" id="A0A0G4P8Z0"/>
<sequence length="959" mass="107433">MANIKSSFQIAVQSTQVIADPWVTAFEQSKQKLAPKDLNRVLQINNFEQLQCAIDNLKSRHNAKSLTKSLRVLDPFLQNLKSFGGAIDVITSAHPEIAALCWGGVKVVLEVSLRFNGAIERISEVLAGISNILPRLESYQHHLPSTPSFNKALIRVYQGVVEFCFEAIDFFRKNPLRNLIRSFWSNNDQLFTQKKAIIERASQDVDLEASAAKIILDETRHDYVINMLKTSPMIRPPGKLPLHSIPFNKNTGFFGRQGEMETCRSILSSAHQQKTPKFLVLYGTGGVGKTSVSLNFAHEEKAHRQIILWIGGDDVTKMEGCFIEIAGKIGIPATASDSKRARDDVIQWLEESNEKWLIVFDNVERPQDLTGFFPQTGNGAVLLTSRNPECQHVLDIPGHKIPAFSAVDGMDFLIKQLPNIDIQNDNGDAFALELSAYLGGSPLAIKQMGGFLRETGCTIKDLLTSLKDKTQEKQLLEDTSGLAQLGYDHNLATAWKFSLTALEPRTMSVLLFFSFMDPDKIPHHIIKSLQDSCQMWPDIFPEPTTAINLYQSIRTLTRYGLIEKLGHGNDFAIHRVVQATALHFNTAISREAVFNAIIGVFQAGHPQSHTTSDTLFNHWNLCAIYAPHVLRLQNAIQEWQLDPKAPGDAWCLFVNSARYLLETGSMAKSLGLINDTEQYCDSGTRDGEIQKSVLQMNRGTIFLQHQQLAEARKCYEQAFEVRRKHLGLLDVNTVAAQNNLALTLLNERRWKDLIAFNEVRRDSIPALTHIPARLRSSIYEFLALAYREVGQISKAWDAMDKSAEILDGQIAAYSQLNGYQHFNRGNLLLAEGKFQQALSEHLIGFDIRKTVLGDHVQTAASCYRSADIMANLGRLDDAVILLQESRRMYGNLGLIGNFGKGGQARATWRLSTVFKEQGYMQKAIETHNEARRELEALGPPLRTTLSENDFNCLLNFADA</sequence>
<dbReference type="PANTHER" id="PTHR35205">
    <property type="entry name" value="NB-ARC AND TPR DOMAIN PROTEIN"/>
    <property type="match status" value="1"/>
</dbReference>
<dbReference type="Gene3D" id="1.25.40.10">
    <property type="entry name" value="Tetratricopeptide repeat domain"/>
    <property type="match status" value="2"/>
</dbReference>
<dbReference type="Proteomes" id="UP000053732">
    <property type="component" value="Unassembled WGS sequence"/>
</dbReference>
<name>A0A0G4P8Z0_PENC3</name>
<dbReference type="Gene3D" id="3.40.50.300">
    <property type="entry name" value="P-loop containing nucleotide triphosphate hydrolases"/>
    <property type="match status" value="1"/>
</dbReference>
<dbReference type="Pfam" id="PF24809">
    <property type="entry name" value="DUF7708"/>
    <property type="match status" value="1"/>
</dbReference>
<dbReference type="SUPFAM" id="SSF48452">
    <property type="entry name" value="TPR-like"/>
    <property type="match status" value="2"/>
</dbReference>
<proteinExistence type="predicted"/>
<dbReference type="InterPro" id="IPR027417">
    <property type="entry name" value="P-loop_NTPase"/>
</dbReference>
<dbReference type="SUPFAM" id="SSF52540">
    <property type="entry name" value="P-loop containing nucleoside triphosphate hydrolases"/>
    <property type="match status" value="1"/>
</dbReference>
<dbReference type="InterPro" id="IPR002182">
    <property type="entry name" value="NB-ARC"/>
</dbReference>
<feature type="domain" description="DUF7779" evidence="3">
    <location>
        <begin position="498"/>
        <end position="582"/>
    </location>
</feature>
<gene>
    <name evidence="4" type="ORF">PCAMFM013_S008g000217</name>
</gene>
<organism evidence="4 5">
    <name type="scientific">Penicillium camemberti (strain FM 013)</name>
    <dbReference type="NCBI Taxonomy" id="1429867"/>
    <lineage>
        <taxon>Eukaryota</taxon>
        <taxon>Fungi</taxon>
        <taxon>Dikarya</taxon>
        <taxon>Ascomycota</taxon>
        <taxon>Pezizomycotina</taxon>
        <taxon>Eurotiomycetes</taxon>
        <taxon>Eurotiomycetidae</taxon>
        <taxon>Eurotiales</taxon>
        <taxon>Aspergillaceae</taxon>
        <taxon>Penicillium</taxon>
    </lineage>
</organism>
<dbReference type="EMBL" id="HG793141">
    <property type="protein sequence ID" value="CRL22788.1"/>
    <property type="molecule type" value="Genomic_DNA"/>
</dbReference>
<protein>
    <submittedName>
        <fullName evidence="4">Disease resistance protein</fullName>
    </submittedName>
</protein>
<evidence type="ECO:0000259" key="2">
    <source>
        <dbReference type="Pfam" id="PF24809"/>
    </source>
</evidence>
<evidence type="ECO:0000313" key="4">
    <source>
        <dbReference type="EMBL" id="CRL22788.1"/>
    </source>
</evidence>
<dbReference type="InterPro" id="IPR019734">
    <property type="entry name" value="TPR_rpt"/>
</dbReference>
<evidence type="ECO:0000259" key="3">
    <source>
        <dbReference type="Pfam" id="PF25000"/>
    </source>
</evidence>
<accession>A0A0G4P8Z0</accession>
<keyword evidence="5" id="KW-1185">Reference proteome</keyword>
<dbReference type="Pfam" id="PF00931">
    <property type="entry name" value="NB-ARC"/>
    <property type="match status" value="1"/>
</dbReference>
<dbReference type="InterPro" id="IPR011990">
    <property type="entry name" value="TPR-like_helical_dom_sf"/>
</dbReference>
<dbReference type="GO" id="GO:0043531">
    <property type="term" value="F:ADP binding"/>
    <property type="evidence" value="ECO:0007669"/>
    <property type="project" value="InterPro"/>
</dbReference>
<dbReference type="InterPro" id="IPR056125">
    <property type="entry name" value="DUF7708"/>
</dbReference>